<dbReference type="CDD" id="cd00685">
    <property type="entry name" value="Trans_IPPS_HT"/>
    <property type="match status" value="1"/>
</dbReference>
<sequence length="315" mass="34294">MSRSELEPGSSEAEAHGRAPLEQYIAEVGHWVADALTATLPAQWIVPQVLREAMDYSLQAGGKRLRPLLVIAACEALGGSREAALPVAAAIEMVHTYSLIHDDLPAMDNDDYRRGKLTNHKVFGEAAAILAGDALLTHAFYSVVQASRKFGVPAENVLSIVEDLAEMAGPRGMVGGQVADMEGEQGLTDLHQLQYIHLHKTGDLMIFSLLAGGRIAGADERRLEALRQFGTQIGLAFQIQDDILDLVGDESKLGKKTGSDIKQQKVTYPYFIGLEASREEVKRLTAEAHSAVLEGGFQDHTRLLEIADYLMSRDH</sequence>
<dbReference type="Proteomes" id="UP000596857">
    <property type="component" value="Unassembled WGS sequence"/>
</dbReference>
<keyword evidence="6" id="KW-0414">Isoprene biosynthesis</keyword>
<keyword evidence="4" id="KW-0479">Metal-binding</keyword>
<comment type="similarity">
    <text evidence="2 7">Belongs to the FPP/GGPP synthase family.</text>
</comment>
<evidence type="ECO:0000256" key="2">
    <source>
        <dbReference type="ARBA" id="ARBA00006706"/>
    </source>
</evidence>
<evidence type="ECO:0000256" key="4">
    <source>
        <dbReference type="ARBA" id="ARBA00022723"/>
    </source>
</evidence>
<accession>A0ABX1YD68</accession>
<dbReference type="Pfam" id="PF00348">
    <property type="entry name" value="polyprenyl_synt"/>
    <property type="match status" value="1"/>
</dbReference>
<keyword evidence="3 7" id="KW-0808">Transferase</keyword>
<dbReference type="EMBL" id="WHOB01000020">
    <property type="protein sequence ID" value="NOU78798.1"/>
    <property type="molecule type" value="Genomic_DNA"/>
</dbReference>
<evidence type="ECO:0000256" key="3">
    <source>
        <dbReference type="ARBA" id="ARBA00022679"/>
    </source>
</evidence>
<dbReference type="InterPro" id="IPR053378">
    <property type="entry name" value="Prenyl_diphosphate_synthase"/>
</dbReference>
<proteinExistence type="inferred from homology"/>
<dbReference type="SFLD" id="SFLDS00005">
    <property type="entry name" value="Isoprenoid_Synthase_Type_I"/>
    <property type="match status" value="1"/>
</dbReference>
<dbReference type="NCBIfam" id="NF045485">
    <property type="entry name" value="FPPsyn"/>
    <property type="match status" value="1"/>
</dbReference>
<evidence type="ECO:0000313" key="9">
    <source>
        <dbReference type="Proteomes" id="UP000596857"/>
    </source>
</evidence>
<evidence type="ECO:0000313" key="8">
    <source>
        <dbReference type="EMBL" id="NOU78798.1"/>
    </source>
</evidence>
<organism evidence="8 9">
    <name type="scientific">Paenibacillus phytohabitans</name>
    <dbReference type="NCBI Taxonomy" id="2654978"/>
    <lineage>
        <taxon>Bacteria</taxon>
        <taxon>Bacillati</taxon>
        <taxon>Bacillota</taxon>
        <taxon>Bacilli</taxon>
        <taxon>Bacillales</taxon>
        <taxon>Paenibacillaceae</taxon>
        <taxon>Paenibacillus</taxon>
    </lineage>
</organism>
<evidence type="ECO:0000256" key="1">
    <source>
        <dbReference type="ARBA" id="ARBA00001946"/>
    </source>
</evidence>
<dbReference type="PANTHER" id="PTHR43281:SF1">
    <property type="entry name" value="FARNESYL DIPHOSPHATE SYNTHASE"/>
    <property type="match status" value="1"/>
</dbReference>
<dbReference type="SUPFAM" id="SSF48576">
    <property type="entry name" value="Terpenoid synthases"/>
    <property type="match status" value="1"/>
</dbReference>
<reference evidence="8 9" key="1">
    <citation type="submission" date="2019-10" db="EMBL/GenBank/DDBJ databases">
        <title>Description of Paenibacillus terricola sp. nov.</title>
        <authorList>
            <person name="Carlier A."/>
            <person name="Qi S."/>
        </authorList>
    </citation>
    <scope>NUCLEOTIDE SEQUENCE [LARGE SCALE GENOMIC DNA]</scope>
    <source>
        <strain evidence="8 9">LMG 31459</strain>
    </source>
</reference>
<comment type="caution">
    <text evidence="8">The sequence shown here is derived from an EMBL/GenBank/DDBJ whole genome shotgun (WGS) entry which is preliminary data.</text>
</comment>
<dbReference type="InterPro" id="IPR033749">
    <property type="entry name" value="Polyprenyl_synt_CS"/>
</dbReference>
<keyword evidence="9" id="KW-1185">Reference proteome</keyword>
<dbReference type="PROSITE" id="PS00723">
    <property type="entry name" value="POLYPRENYL_SYNTHASE_1"/>
    <property type="match status" value="1"/>
</dbReference>
<name>A0ABX1YD68_9BACL</name>
<evidence type="ECO:0000256" key="5">
    <source>
        <dbReference type="ARBA" id="ARBA00022842"/>
    </source>
</evidence>
<dbReference type="Gene3D" id="1.10.600.10">
    <property type="entry name" value="Farnesyl Diphosphate Synthase"/>
    <property type="match status" value="1"/>
</dbReference>
<gene>
    <name evidence="8" type="ORF">GC101_07860</name>
</gene>
<keyword evidence="5" id="KW-0460">Magnesium</keyword>
<dbReference type="InterPro" id="IPR008949">
    <property type="entry name" value="Isoprenoid_synthase_dom_sf"/>
</dbReference>
<dbReference type="PANTHER" id="PTHR43281">
    <property type="entry name" value="FARNESYL DIPHOSPHATE SYNTHASE"/>
    <property type="match status" value="1"/>
</dbReference>
<evidence type="ECO:0000256" key="7">
    <source>
        <dbReference type="RuleBase" id="RU004466"/>
    </source>
</evidence>
<protein>
    <submittedName>
        <fullName evidence="8">Polyprenyl synthetase family protein</fullName>
    </submittedName>
</protein>
<dbReference type="PROSITE" id="PS00444">
    <property type="entry name" value="POLYPRENYL_SYNTHASE_2"/>
    <property type="match status" value="1"/>
</dbReference>
<dbReference type="SFLD" id="SFLDG01017">
    <property type="entry name" value="Polyprenyl_Transferase_Like"/>
    <property type="match status" value="1"/>
</dbReference>
<comment type="cofactor">
    <cofactor evidence="1">
        <name>Mg(2+)</name>
        <dbReference type="ChEBI" id="CHEBI:18420"/>
    </cofactor>
</comment>
<dbReference type="RefSeq" id="WP_171716768.1">
    <property type="nucleotide sequence ID" value="NZ_WHOB01000020.1"/>
</dbReference>
<evidence type="ECO:0000256" key="6">
    <source>
        <dbReference type="ARBA" id="ARBA00023229"/>
    </source>
</evidence>
<dbReference type="InterPro" id="IPR000092">
    <property type="entry name" value="Polyprenyl_synt"/>
</dbReference>